<sequence length="331" mass="35203">MSTAVTGRRTPQRRSPITRAAGRRSPAGPPPGRRGKATAGPGAGSASLPVRALKGLVLLLCCAVVLVPFIAVVATSLADKDQVSNAGGFVLWPSHPTVGAYRAVLSGGVVTRALFVSLGITLVGTFLALACTTLLAYALSRPGSFASKPLLLMVLFTLMFSPGIIPNYLVVKELGLLNSYWSLIVPVMINGFNVIVVRSFFMDLPQDVLDSARIDGAGEFRVLTRIVLPLSKPVLAVVGLFYAVGFWNSFFTAMLYINDTAKWPLQLVLRTYVVNNAPLGADNISSLGTTPPPQQSLQMAILVISLVPILLVYPFLQRHFSKGVMVGAVKG</sequence>
<dbReference type="Gene3D" id="1.10.3720.10">
    <property type="entry name" value="MetI-like"/>
    <property type="match status" value="1"/>
</dbReference>
<feature type="transmembrane region" description="Helical" evidence="7">
    <location>
        <begin position="297"/>
        <end position="316"/>
    </location>
</feature>
<accession>A0A1I2IET1</accession>
<keyword evidence="3" id="KW-1003">Cell membrane</keyword>
<dbReference type="GO" id="GO:0055085">
    <property type="term" value="P:transmembrane transport"/>
    <property type="evidence" value="ECO:0007669"/>
    <property type="project" value="InterPro"/>
</dbReference>
<dbReference type="EMBL" id="FONG01000013">
    <property type="protein sequence ID" value="SFF40724.1"/>
    <property type="molecule type" value="Genomic_DNA"/>
</dbReference>
<feature type="region of interest" description="Disordered" evidence="8">
    <location>
        <begin position="1"/>
        <end position="44"/>
    </location>
</feature>
<feature type="transmembrane region" description="Helical" evidence="7">
    <location>
        <begin position="150"/>
        <end position="169"/>
    </location>
</feature>
<evidence type="ECO:0000256" key="7">
    <source>
        <dbReference type="RuleBase" id="RU363032"/>
    </source>
</evidence>
<proteinExistence type="inferred from homology"/>
<dbReference type="GO" id="GO:0005886">
    <property type="term" value="C:plasma membrane"/>
    <property type="evidence" value="ECO:0007669"/>
    <property type="project" value="UniProtKB-SubCell"/>
</dbReference>
<comment type="similarity">
    <text evidence="7">Belongs to the binding-protein-dependent transport system permease family.</text>
</comment>
<keyword evidence="11" id="KW-1185">Reference proteome</keyword>
<dbReference type="Pfam" id="PF00528">
    <property type="entry name" value="BPD_transp_1"/>
    <property type="match status" value="1"/>
</dbReference>
<gene>
    <name evidence="10" type="ORF">SAMN05216251_113131</name>
</gene>
<evidence type="ECO:0000256" key="4">
    <source>
        <dbReference type="ARBA" id="ARBA00022692"/>
    </source>
</evidence>
<reference evidence="10 11" key="1">
    <citation type="submission" date="2016-10" db="EMBL/GenBank/DDBJ databases">
        <authorList>
            <person name="de Groot N.N."/>
        </authorList>
    </citation>
    <scope>NUCLEOTIDE SEQUENCE [LARGE SCALE GENOMIC DNA]</scope>
    <source>
        <strain evidence="10 11">CGMCC 4.3510</strain>
    </source>
</reference>
<evidence type="ECO:0000313" key="11">
    <source>
        <dbReference type="Proteomes" id="UP000199323"/>
    </source>
</evidence>
<keyword evidence="6 7" id="KW-0472">Membrane</keyword>
<feature type="transmembrane region" description="Helical" evidence="7">
    <location>
        <begin position="56"/>
        <end position="78"/>
    </location>
</feature>
<evidence type="ECO:0000256" key="2">
    <source>
        <dbReference type="ARBA" id="ARBA00022448"/>
    </source>
</evidence>
<feature type="transmembrane region" description="Helical" evidence="7">
    <location>
        <begin position="181"/>
        <end position="201"/>
    </location>
</feature>
<evidence type="ECO:0000256" key="6">
    <source>
        <dbReference type="ARBA" id="ARBA00023136"/>
    </source>
</evidence>
<dbReference type="AlphaFoldDB" id="A0A1I2IET1"/>
<feature type="transmembrane region" description="Helical" evidence="7">
    <location>
        <begin position="234"/>
        <end position="257"/>
    </location>
</feature>
<dbReference type="InterPro" id="IPR035906">
    <property type="entry name" value="MetI-like_sf"/>
</dbReference>
<evidence type="ECO:0000259" key="9">
    <source>
        <dbReference type="PROSITE" id="PS50928"/>
    </source>
</evidence>
<dbReference type="PANTHER" id="PTHR43744:SF9">
    <property type="entry name" value="POLYGALACTURONAN_RHAMNOGALACTURONAN TRANSPORT SYSTEM PERMEASE PROTEIN YTCP"/>
    <property type="match status" value="1"/>
</dbReference>
<keyword evidence="4 7" id="KW-0812">Transmembrane</keyword>
<comment type="subcellular location">
    <subcellularLocation>
        <location evidence="1 7">Cell membrane</location>
        <topology evidence="1 7">Multi-pass membrane protein</topology>
    </subcellularLocation>
</comment>
<evidence type="ECO:0000256" key="1">
    <source>
        <dbReference type="ARBA" id="ARBA00004651"/>
    </source>
</evidence>
<evidence type="ECO:0000256" key="3">
    <source>
        <dbReference type="ARBA" id="ARBA00022475"/>
    </source>
</evidence>
<organism evidence="10 11">
    <name type="scientific">Actinacidiphila alni</name>
    <dbReference type="NCBI Taxonomy" id="380248"/>
    <lineage>
        <taxon>Bacteria</taxon>
        <taxon>Bacillati</taxon>
        <taxon>Actinomycetota</taxon>
        <taxon>Actinomycetes</taxon>
        <taxon>Kitasatosporales</taxon>
        <taxon>Streptomycetaceae</taxon>
        <taxon>Actinacidiphila</taxon>
    </lineage>
</organism>
<evidence type="ECO:0000256" key="5">
    <source>
        <dbReference type="ARBA" id="ARBA00022989"/>
    </source>
</evidence>
<feature type="transmembrane region" description="Helical" evidence="7">
    <location>
        <begin position="114"/>
        <end position="138"/>
    </location>
</feature>
<protein>
    <submittedName>
        <fullName evidence="10">Carbohydrate ABC transporter membrane protein 2, CUT1 family</fullName>
    </submittedName>
</protein>
<name>A0A1I2IET1_9ACTN</name>
<evidence type="ECO:0000313" key="10">
    <source>
        <dbReference type="EMBL" id="SFF40724.1"/>
    </source>
</evidence>
<feature type="domain" description="ABC transmembrane type-1" evidence="9">
    <location>
        <begin position="114"/>
        <end position="316"/>
    </location>
</feature>
<dbReference type="CDD" id="cd06261">
    <property type="entry name" value="TM_PBP2"/>
    <property type="match status" value="1"/>
</dbReference>
<dbReference type="STRING" id="380248.SAMN05216251_113131"/>
<keyword evidence="5 7" id="KW-1133">Transmembrane helix</keyword>
<dbReference type="Proteomes" id="UP000199323">
    <property type="component" value="Unassembled WGS sequence"/>
</dbReference>
<dbReference type="PANTHER" id="PTHR43744">
    <property type="entry name" value="ABC TRANSPORTER PERMEASE PROTEIN MG189-RELATED-RELATED"/>
    <property type="match status" value="1"/>
</dbReference>
<dbReference type="PROSITE" id="PS50928">
    <property type="entry name" value="ABC_TM1"/>
    <property type="match status" value="1"/>
</dbReference>
<dbReference type="InterPro" id="IPR000515">
    <property type="entry name" value="MetI-like"/>
</dbReference>
<keyword evidence="2 7" id="KW-0813">Transport</keyword>
<evidence type="ECO:0000256" key="8">
    <source>
        <dbReference type="SAM" id="MobiDB-lite"/>
    </source>
</evidence>
<dbReference type="SUPFAM" id="SSF161098">
    <property type="entry name" value="MetI-like"/>
    <property type="match status" value="1"/>
</dbReference>